<evidence type="ECO:0000256" key="1">
    <source>
        <dbReference type="ARBA" id="ARBA00022737"/>
    </source>
</evidence>
<keyword evidence="4" id="KW-1133">Transmembrane helix</keyword>
<dbReference type="Proteomes" id="UP001222027">
    <property type="component" value="Unassembled WGS sequence"/>
</dbReference>
<evidence type="ECO:0000313" key="6">
    <source>
        <dbReference type="Proteomes" id="UP001222027"/>
    </source>
</evidence>
<evidence type="ECO:0000256" key="3">
    <source>
        <dbReference type="SAM" id="MobiDB-lite"/>
    </source>
</evidence>
<feature type="region of interest" description="Disordered" evidence="3">
    <location>
        <begin position="16"/>
        <end position="60"/>
    </location>
</feature>
<keyword evidence="6" id="KW-1185">Reference proteome</keyword>
<reference evidence="5 6" key="1">
    <citation type="submission" date="2022-12" db="EMBL/GenBank/DDBJ databases">
        <title>Chromosome-scale assembly of the Ensete ventricosum genome.</title>
        <authorList>
            <person name="Dussert Y."/>
            <person name="Stocks J."/>
            <person name="Wendawek A."/>
            <person name="Woldeyes F."/>
            <person name="Nichols R.A."/>
            <person name="Borrell J.S."/>
        </authorList>
    </citation>
    <scope>NUCLEOTIDE SEQUENCE [LARGE SCALE GENOMIC DNA]</scope>
    <source>
        <strain evidence="6">cv. Maze</strain>
        <tissue evidence="5">Seeds</tissue>
    </source>
</reference>
<dbReference type="PANTHER" id="PTHR47262:SF1">
    <property type="entry name" value="OS02G0132600 PROTEIN"/>
    <property type="match status" value="1"/>
</dbReference>
<keyword evidence="1" id="KW-0677">Repeat</keyword>
<dbReference type="Pfam" id="PF01535">
    <property type="entry name" value="PPR"/>
    <property type="match status" value="1"/>
</dbReference>
<evidence type="ECO:0000256" key="2">
    <source>
        <dbReference type="PROSITE-ProRule" id="PRU00708"/>
    </source>
</evidence>
<dbReference type="PROSITE" id="PS51375">
    <property type="entry name" value="PPR"/>
    <property type="match status" value="1"/>
</dbReference>
<dbReference type="InterPro" id="IPR011990">
    <property type="entry name" value="TPR-like_helical_dom_sf"/>
</dbReference>
<dbReference type="Pfam" id="PF13812">
    <property type="entry name" value="PPR_3"/>
    <property type="match status" value="1"/>
</dbReference>
<dbReference type="EMBL" id="JAQQAF010000003">
    <property type="protein sequence ID" value="KAJ8499218.1"/>
    <property type="molecule type" value="Genomic_DNA"/>
</dbReference>
<dbReference type="Pfam" id="PF13041">
    <property type="entry name" value="PPR_2"/>
    <property type="match status" value="1"/>
</dbReference>
<evidence type="ECO:0008006" key="7">
    <source>
        <dbReference type="Google" id="ProtNLM"/>
    </source>
</evidence>
<proteinExistence type="predicted"/>
<organism evidence="5 6">
    <name type="scientific">Ensete ventricosum</name>
    <name type="common">Abyssinian banana</name>
    <name type="synonym">Musa ensete</name>
    <dbReference type="NCBI Taxonomy" id="4639"/>
    <lineage>
        <taxon>Eukaryota</taxon>
        <taxon>Viridiplantae</taxon>
        <taxon>Streptophyta</taxon>
        <taxon>Embryophyta</taxon>
        <taxon>Tracheophyta</taxon>
        <taxon>Spermatophyta</taxon>
        <taxon>Magnoliopsida</taxon>
        <taxon>Liliopsida</taxon>
        <taxon>Zingiberales</taxon>
        <taxon>Musaceae</taxon>
        <taxon>Ensete</taxon>
    </lineage>
</organism>
<name>A0AAV8RGM9_ENSVE</name>
<dbReference type="AlphaFoldDB" id="A0AAV8RGM9"/>
<feature type="transmembrane region" description="Helical" evidence="4">
    <location>
        <begin position="896"/>
        <end position="917"/>
    </location>
</feature>
<feature type="compositionally biased region" description="Polar residues" evidence="3">
    <location>
        <begin position="42"/>
        <end position="53"/>
    </location>
</feature>
<feature type="transmembrane region" description="Helical" evidence="4">
    <location>
        <begin position="929"/>
        <end position="951"/>
    </location>
</feature>
<comment type="caution">
    <text evidence="5">The sequence shown here is derived from an EMBL/GenBank/DDBJ whole genome shotgun (WGS) entry which is preliminary data.</text>
</comment>
<protein>
    <recommendedName>
        <fullName evidence="7">Pentacotripeptide-repeat region of PRORP domain-containing protein</fullName>
    </recommendedName>
</protein>
<feature type="repeat" description="PPR" evidence="2">
    <location>
        <begin position="518"/>
        <end position="552"/>
    </location>
</feature>
<gene>
    <name evidence="5" type="ORF">OPV22_009770</name>
</gene>
<sequence>MCSKKLSSLFAFAATKASKNPQPVPPSPEFVPPKKSLDPCYFTNSSPPSSGSETAEKPAGVVSKQVLSRLKPAASRISKSSLAPAEDSAFGISKAISSILSGDNDMSHPSSSKESADGMLLKNILDVPWFSSMSQINTTQWKKDVSRERKQKYIFKNTESRRFVELMKKCADKLGTKSTVEFFDRLGREMGVREYSALIGLCISKARNCSNKEDSMVHIKKAYGLFASMREKGLQIEEQSYGPLLMYMIDMKLTQEFQMFREFFKDENPESSSRIGYYEMLLWIRVGNEDKIRELFDSVGVADTQGSYKFAESYILAFCKSDRKEELLRLLEVVDIWKVSSPKYIKSVFQSLGRLQLEVLMEKIILQLKTAGFGEEDISFYIYEYTTCLPNLAVEDVVSKFINLHQKLGIIPSIASYEKVIMHCCNSCKIHAALDIVDHICKSGLDVPSQCFHPILHACEQYGELDMVHPVYSMMRQHNLTPKGDTFESMISLFVKMKDFEGAYNLLAYAKGMNKMPTTSLYNIIMAGYFREQNNYGALKVLKQMEDADIKPDSKTFSYLIANCKCEEDIVKYRDDMHHSGIEFTKYVYMALINAYAKFGNFEMAKQVVLDKEIPVKYINEIKSVLVSALSSNGQVTDALCVSDEIKLAGSNLEPKAVISLIEHIRAEGELDRLLQLLGELKDSNSWFDGCSRVILYCIQYNLSSTAIELLMQLKEKDKSSTYIVIDQIFSQIWETTPTNVKIGVELLQAVKEELELHPSRTSLDFLLSTCVKAKDSQVAWFVWSEYEAAGLSYNVLTFVRMYQALLASRELEGANKMLQQIPKEDPHIMLGAASTVHSQQWWLAAGILASRMTWCMTFADGDKKNRCTTPRASFTPPSQYVVFFVPAPHPTMNHLLSLVASYGCFLIWFAVGYVFVSPSECGADASAFACLDLFLLVGLGTALVTLSALLRGADDRHGAPREPPWWAFLRPLQLGVASLPCD</sequence>
<dbReference type="NCBIfam" id="TIGR00756">
    <property type="entry name" value="PPR"/>
    <property type="match status" value="1"/>
</dbReference>
<dbReference type="Gene3D" id="1.25.40.10">
    <property type="entry name" value="Tetratricopeptide repeat domain"/>
    <property type="match status" value="3"/>
</dbReference>
<dbReference type="InterPro" id="IPR002885">
    <property type="entry name" value="PPR_rpt"/>
</dbReference>
<evidence type="ECO:0000256" key="4">
    <source>
        <dbReference type="SAM" id="Phobius"/>
    </source>
</evidence>
<feature type="compositionally biased region" description="Pro residues" evidence="3">
    <location>
        <begin position="22"/>
        <end position="31"/>
    </location>
</feature>
<accession>A0AAV8RGM9</accession>
<keyword evidence="4" id="KW-0472">Membrane</keyword>
<evidence type="ECO:0000313" key="5">
    <source>
        <dbReference type="EMBL" id="KAJ8499218.1"/>
    </source>
</evidence>
<dbReference type="PANTHER" id="PTHR47262">
    <property type="entry name" value="OS02G0132600 PROTEIN"/>
    <property type="match status" value="1"/>
</dbReference>
<keyword evidence="4" id="KW-0812">Transmembrane</keyword>